<keyword evidence="1" id="KW-1133">Transmembrane helix</keyword>
<evidence type="ECO:0000313" key="3">
    <source>
        <dbReference type="Proteomes" id="UP000561011"/>
    </source>
</evidence>
<accession>A0A853EQM7</accession>
<name>A0A853EQM7_9MICO</name>
<gene>
    <name evidence="2" type="ORF">HZZ10_04720</name>
</gene>
<feature type="transmembrane region" description="Helical" evidence="1">
    <location>
        <begin position="30"/>
        <end position="46"/>
    </location>
</feature>
<dbReference type="EMBL" id="JACBYE010000007">
    <property type="protein sequence ID" value="NYS92831.1"/>
    <property type="molecule type" value="Genomic_DNA"/>
</dbReference>
<keyword evidence="3" id="KW-1185">Reference proteome</keyword>
<proteinExistence type="predicted"/>
<protein>
    <submittedName>
        <fullName evidence="2">Uncharacterized protein</fullName>
    </submittedName>
</protein>
<dbReference type="AlphaFoldDB" id="A0A853EQM7"/>
<organism evidence="2 3">
    <name type="scientific">Sanguibacter inulinus</name>
    <dbReference type="NCBI Taxonomy" id="60922"/>
    <lineage>
        <taxon>Bacteria</taxon>
        <taxon>Bacillati</taxon>
        <taxon>Actinomycetota</taxon>
        <taxon>Actinomycetes</taxon>
        <taxon>Micrococcales</taxon>
        <taxon>Sanguibacteraceae</taxon>
        <taxon>Sanguibacter</taxon>
    </lineage>
</organism>
<keyword evidence="1" id="KW-0472">Membrane</keyword>
<feature type="transmembrane region" description="Helical" evidence="1">
    <location>
        <begin position="6"/>
        <end position="25"/>
    </location>
</feature>
<dbReference type="Proteomes" id="UP000561011">
    <property type="component" value="Unassembled WGS sequence"/>
</dbReference>
<evidence type="ECO:0000313" key="2">
    <source>
        <dbReference type="EMBL" id="NYS92831.1"/>
    </source>
</evidence>
<evidence type="ECO:0000256" key="1">
    <source>
        <dbReference type="SAM" id="Phobius"/>
    </source>
</evidence>
<reference evidence="2 3" key="1">
    <citation type="submission" date="2020-07" db="EMBL/GenBank/DDBJ databases">
        <title>MOT database genomes.</title>
        <authorList>
            <person name="Joseph S."/>
            <person name="Aduse-Opoku J."/>
            <person name="Hashim A."/>
            <person name="Wade W."/>
            <person name="Curtis M."/>
        </authorList>
    </citation>
    <scope>NUCLEOTIDE SEQUENCE [LARGE SCALE GENOMIC DNA]</scope>
    <source>
        <strain evidence="2 3">DSM 100099</strain>
    </source>
</reference>
<comment type="caution">
    <text evidence="2">The sequence shown here is derived from an EMBL/GenBank/DDBJ whole genome shotgun (WGS) entry which is preliminary data.</text>
</comment>
<dbReference type="RefSeq" id="WP_179912615.1">
    <property type="nucleotide sequence ID" value="NZ_JACBYE010000007.1"/>
</dbReference>
<keyword evidence="1" id="KW-0812">Transmembrane</keyword>
<sequence length="83" mass="8875">MDTYWSYLQISLAVILASTGISYALPRLKTASLVTIIVVVALSGLVPGMPLWLRAGCFVVALGLAAASLLRRRRRSSPEATIS</sequence>
<feature type="transmembrane region" description="Helical" evidence="1">
    <location>
        <begin position="52"/>
        <end position="70"/>
    </location>
</feature>